<evidence type="ECO:0000259" key="2">
    <source>
        <dbReference type="Pfam" id="PF07486"/>
    </source>
</evidence>
<dbReference type="EMBL" id="JRKQ01000064">
    <property type="protein sequence ID" value="KGJ21655.1"/>
    <property type="molecule type" value="Genomic_DNA"/>
</dbReference>
<dbReference type="InterPro" id="IPR011105">
    <property type="entry name" value="Cell_wall_hydrolase_SleB"/>
</dbReference>
<sequence>MTKLLKRLAHVGVCVALALPIVPSAVNAETHRGVSQQGTVAGGPERLIQARTGGASASGASLKCLTEALYFEARGESLNGQRAVAEVILNRVDHPAFPKSVCGVVNQSGQFSYKGRSLRMRDGAAASRALRVAQEALSGKLRSLTGGATYFHTTYVRPSWSKRFTRTTRIGSHIFYRRGGGARIASN</sequence>
<reference evidence="3 4" key="2">
    <citation type="submission" date="2014-10" db="EMBL/GenBank/DDBJ databases">
        <title>Paracoccus sanguinis sp. nov., isolated from clinical specimens of New York State patients.</title>
        <authorList>
            <person name="Mingle L.A."/>
            <person name="Cole J.A."/>
            <person name="Lapierre P."/>
            <person name="Musser K.A."/>
        </authorList>
    </citation>
    <scope>NUCLEOTIDE SEQUENCE [LARGE SCALE GENOMIC DNA]</scope>
    <source>
        <strain evidence="3 4">5503</strain>
    </source>
</reference>
<evidence type="ECO:0000256" key="1">
    <source>
        <dbReference type="SAM" id="SignalP"/>
    </source>
</evidence>
<evidence type="ECO:0000313" key="3">
    <source>
        <dbReference type="EMBL" id="KGJ21655.1"/>
    </source>
</evidence>
<comment type="caution">
    <text evidence="3">The sequence shown here is derived from an EMBL/GenBank/DDBJ whole genome shotgun (WGS) entry which is preliminary data.</text>
</comment>
<dbReference type="Pfam" id="PF07486">
    <property type="entry name" value="Hydrolase_2"/>
    <property type="match status" value="1"/>
</dbReference>
<feature type="chain" id="PRO_5001955527" description="Cell wall hydrolase SleB domain-containing protein" evidence="1">
    <location>
        <begin position="29"/>
        <end position="187"/>
    </location>
</feature>
<dbReference type="Proteomes" id="UP000029858">
    <property type="component" value="Unassembled WGS sequence"/>
</dbReference>
<protein>
    <recommendedName>
        <fullName evidence="2">Cell wall hydrolase SleB domain-containing protein</fullName>
    </recommendedName>
</protein>
<name>A0A099GFN1_9RHOB</name>
<dbReference type="GO" id="GO:0016787">
    <property type="term" value="F:hydrolase activity"/>
    <property type="evidence" value="ECO:0007669"/>
    <property type="project" value="InterPro"/>
</dbReference>
<gene>
    <name evidence="3" type="ORF">IX56_11800</name>
</gene>
<dbReference type="Gene3D" id="1.10.10.2520">
    <property type="entry name" value="Cell wall hydrolase SleB, domain 1"/>
    <property type="match status" value="1"/>
</dbReference>
<dbReference type="RefSeq" id="WP_036710493.1">
    <property type="nucleotide sequence ID" value="NZ_JRKQ01000064.1"/>
</dbReference>
<dbReference type="InterPro" id="IPR042047">
    <property type="entry name" value="SleB_dom1"/>
</dbReference>
<feature type="domain" description="Cell wall hydrolase SleB" evidence="2">
    <location>
        <begin position="75"/>
        <end position="176"/>
    </location>
</feature>
<proteinExistence type="predicted"/>
<dbReference type="AlphaFoldDB" id="A0A099GFN1"/>
<organism evidence="3 4">
    <name type="scientific">Paracoccus sanguinis</name>
    <dbReference type="NCBI Taxonomy" id="1545044"/>
    <lineage>
        <taxon>Bacteria</taxon>
        <taxon>Pseudomonadati</taxon>
        <taxon>Pseudomonadota</taxon>
        <taxon>Alphaproteobacteria</taxon>
        <taxon>Rhodobacterales</taxon>
        <taxon>Paracoccaceae</taxon>
        <taxon>Paracoccus</taxon>
    </lineage>
</organism>
<keyword evidence="1" id="KW-0732">Signal</keyword>
<evidence type="ECO:0000313" key="4">
    <source>
        <dbReference type="Proteomes" id="UP000029858"/>
    </source>
</evidence>
<accession>A0A099GFN1</accession>
<feature type="signal peptide" evidence="1">
    <location>
        <begin position="1"/>
        <end position="28"/>
    </location>
</feature>
<reference evidence="3 4" key="1">
    <citation type="submission" date="2014-09" db="EMBL/GenBank/DDBJ databases">
        <authorList>
            <person name="McGinnis J.M."/>
            <person name="Wolfgang W.J."/>
        </authorList>
    </citation>
    <scope>NUCLEOTIDE SEQUENCE [LARGE SCALE GENOMIC DNA]</scope>
    <source>
        <strain evidence="3 4">5503</strain>
    </source>
</reference>